<dbReference type="PANTHER" id="PTHR42912">
    <property type="entry name" value="METHYLTRANSFERASE"/>
    <property type="match status" value="1"/>
</dbReference>
<dbReference type="AlphaFoldDB" id="A0AB34KVR7"/>
<protein>
    <recommendedName>
        <fullName evidence="4">S-adenosyl-L-methionine-dependent methyltransferase</fullName>
    </recommendedName>
</protein>
<organism evidence="2 3">
    <name type="scientific">Cladosporium halotolerans</name>
    <dbReference type="NCBI Taxonomy" id="1052096"/>
    <lineage>
        <taxon>Eukaryota</taxon>
        <taxon>Fungi</taxon>
        <taxon>Dikarya</taxon>
        <taxon>Ascomycota</taxon>
        <taxon>Pezizomycotina</taxon>
        <taxon>Dothideomycetes</taxon>
        <taxon>Dothideomycetidae</taxon>
        <taxon>Cladosporiales</taxon>
        <taxon>Cladosporiaceae</taxon>
        <taxon>Cladosporium</taxon>
    </lineage>
</organism>
<comment type="caution">
    <text evidence="2">The sequence shown here is derived from an EMBL/GenBank/DDBJ whole genome shotgun (WGS) entry which is preliminary data.</text>
</comment>
<proteinExistence type="predicted"/>
<dbReference type="GO" id="GO:0008168">
    <property type="term" value="F:methyltransferase activity"/>
    <property type="evidence" value="ECO:0007669"/>
    <property type="project" value="TreeGrafter"/>
</dbReference>
<evidence type="ECO:0000313" key="2">
    <source>
        <dbReference type="EMBL" id="KAL1589119.1"/>
    </source>
</evidence>
<dbReference type="InterPro" id="IPR029063">
    <property type="entry name" value="SAM-dependent_MTases_sf"/>
</dbReference>
<keyword evidence="3" id="KW-1185">Reference proteome</keyword>
<accession>A0AB34KVR7</accession>
<dbReference type="Gene3D" id="3.40.50.150">
    <property type="entry name" value="Vaccinia Virus protein VP39"/>
    <property type="match status" value="1"/>
</dbReference>
<dbReference type="EMBL" id="JAAQHG020000005">
    <property type="protein sequence ID" value="KAL1589119.1"/>
    <property type="molecule type" value="Genomic_DNA"/>
</dbReference>
<evidence type="ECO:0000313" key="3">
    <source>
        <dbReference type="Proteomes" id="UP000803884"/>
    </source>
</evidence>
<evidence type="ECO:0008006" key="4">
    <source>
        <dbReference type="Google" id="ProtNLM"/>
    </source>
</evidence>
<dbReference type="PANTHER" id="PTHR42912:SF83">
    <property type="entry name" value="METHYLTRANSFERASE TYPE 11 DOMAIN-CONTAINING PROTEIN"/>
    <property type="match status" value="1"/>
</dbReference>
<dbReference type="Pfam" id="PF13489">
    <property type="entry name" value="Methyltransf_23"/>
    <property type="match status" value="1"/>
</dbReference>
<dbReference type="RefSeq" id="XP_069232224.1">
    <property type="nucleotide sequence ID" value="XM_069370771.1"/>
</dbReference>
<dbReference type="Proteomes" id="UP000803884">
    <property type="component" value="Unassembled WGS sequence"/>
</dbReference>
<dbReference type="SUPFAM" id="SSF53335">
    <property type="entry name" value="S-adenosyl-L-methionine-dependent methyltransferases"/>
    <property type="match status" value="1"/>
</dbReference>
<sequence>MLPSNSPSAPQAGRKFAPLFLSALAAAMGLYIAQLVVIANQPCKHPGIDQLANQQDVAARYDETADSFDSDVGLSEALMGVNSIRRDISRQCRGHVLEVSCGTGRNLGYYDLSPSSAIDSLTSIDLSAPMVDACKRKWRSLYPPSATPNWKPNLSVRFATCSALSPMPLSPSGTKYTTIVQTMGICSTPTPHELLVNMAQHLDTSDPDARILLLEHGRSYYGWLNRILDASAQKHAEIHGCWFNRDVGAIVAEAAEVGGLEVVTEYRAHLGTTSVFELKPSKKAVEAAAAAGSAKAEPKAQEIEAPTQKQGQAPATADSSGWRGWLGLK</sequence>
<name>A0AB34KVR7_9PEZI</name>
<feature type="compositionally biased region" description="Polar residues" evidence="1">
    <location>
        <begin position="307"/>
        <end position="319"/>
    </location>
</feature>
<gene>
    <name evidence="2" type="ORF">WHR41_02165</name>
</gene>
<feature type="region of interest" description="Disordered" evidence="1">
    <location>
        <begin position="288"/>
        <end position="329"/>
    </location>
</feature>
<evidence type="ECO:0000256" key="1">
    <source>
        <dbReference type="SAM" id="MobiDB-lite"/>
    </source>
</evidence>
<dbReference type="InterPro" id="IPR050508">
    <property type="entry name" value="Methyltransf_Superfamily"/>
</dbReference>
<reference evidence="2 3" key="1">
    <citation type="journal article" date="2020" name="Microbiol. Resour. Announc.">
        <title>Draft Genome Sequence of a Cladosporium Species Isolated from the Mesophotic Ascidian Didemnum maculosum.</title>
        <authorList>
            <person name="Gioti A."/>
            <person name="Siaperas R."/>
            <person name="Nikolaivits E."/>
            <person name="Le Goff G."/>
            <person name="Ouazzani J."/>
            <person name="Kotoulas G."/>
            <person name="Topakas E."/>
        </authorList>
    </citation>
    <scope>NUCLEOTIDE SEQUENCE [LARGE SCALE GENOMIC DNA]</scope>
    <source>
        <strain evidence="2 3">TM138-S3</strain>
    </source>
</reference>
<dbReference type="GeneID" id="96003609"/>